<dbReference type="Gene3D" id="3.60.15.10">
    <property type="entry name" value="Ribonuclease Z/Hydroxyacylglutathione hydrolase-like"/>
    <property type="match status" value="1"/>
</dbReference>
<feature type="region of interest" description="Disordered" evidence="1">
    <location>
        <begin position="263"/>
        <end position="287"/>
    </location>
</feature>
<accession>A0A8J7PH17</accession>
<dbReference type="PANTHER" id="PTHR11203">
    <property type="entry name" value="CLEAVAGE AND POLYADENYLATION SPECIFICITY FACTOR FAMILY MEMBER"/>
    <property type="match status" value="1"/>
</dbReference>
<gene>
    <name evidence="2" type="ORF">J0M35_05090</name>
</gene>
<comment type="caution">
    <text evidence="2">The sequence shown here is derived from an EMBL/GenBank/DDBJ whole genome shotgun (WGS) entry which is preliminary data.</text>
</comment>
<evidence type="ECO:0000256" key="1">
    <source>
        <dbReference type="SAM" id="MobiDB-lite"/>
    </source>
</evidence>
<protein>
    <recommendedName>
        <fullName evidence="4">DNA ligase-associated DEXH box helicase</fullName>
    </recommendedName>
</protein>
<reference evidence="2" key="1">
    <citation type="submission" date="2021-02" db="EMBL/GenBank/DDBJ databases">
        <title>Genome-Resolved Metagenomics of a Microbial Community Performing Photosynthetic Biological Nutrient Removal.</title>
        <authorList>
            <person name="Mcdaniel E.A."/>
        </authorList>
    </citation>
    <scope>NUCLEOTIDE SEQUENCE</scope>
    <source>
        <strain evidence="2">UWPOB_OBS1</strain>
    </source>
</reference>
<proteinExistence type="predicted"/>
<dbReference type="InterPro" id="IPR050698">
    <property type="entry name" value="MBL"/>
</dbReference>
<dbReference type="PANTHER" id="PTHR11203:SF49">
    <property type="entry name" value="BLL1145 PROTEIN"/>
    <property type="match status" value="1"/>
</dbReference>
<dbReference type="Proteomes" id="UP000664277">
    <property type="component" value="Unassembled WGS sequence"/>
</dbReference>
<dbReference type="InterPro" id="IPR036866">
    <property type="entry name" value="RibonucZ/Hydroxyglut_hydro"/>
</dbReference>
<dbReference type="Gene3D" id="3.40.50.10890">
    <property type="match status" value="1"/>
</dbReference>
<dbReference type="SUPFAM" id="SSF56281">
    <property type="entry name" value="Metallo-hydrolase/oxidoreductase"/>
    <property type="match status" value="1"/>
</dbReference>
<dbReference type="EMBL" id="JAFLCK010000005">
    <property type="protein sequence ID" value="MBN8659715.1"/>
    <property type="molecule type" value="Genomic_DNA"/>
</dbReference>
<name>A0A8J7PH17_9BACT</name>
<sequence length="436" mass="47383">MSVCFDELVHLTEKGLYCPVGDFYIDPWAPVARAIITHGHSDHARVGSSEYFAHPSTVKIMQHRFAQTSSAGLPLFENVEGLGVELTALMYPVPYRQTVNFSDVKVSLHPAGHILGSAQVRIEHKGKITVVSGDYKLSKVSSMALDDLTCEPFELVQCDTFITESTFALPIYKFRPTIEVVAEIYDWWVECARLGRSALLLAYSLGKAQRVLAALRQLALSGSLTPNFSGNFPGPILVHPAVHSLCEIYRADGVELPDYQVMGRHSQARSSQGNQPSLSGSASDSSKADTFQADTFQANSSHANSSQANSYESNSDLDLEFKELESGDSASVLKKGGALIIAPPALAESKLARSANVSLGFASGWMQVRGQRRRRNVDRGFVLSDHADWQSLTKTIFATGAASVLVTHGSSGALVRFLRENGLEANDLQTRFEGGE</sequence>
<evidence type="ECO:0000313" key="3">
    <source>
        <dbReference type="Proteomes" id="UP000664277"/>
    </source>
</evidence>
<evidence type="ECO:0000313" key="2">
    <source>
        <dbReference type="EMBL" id="MBN8659715.1"/>
    </source>
</evidence>
<organism evidence="2 3">
    <name type="scientific">Candidatus Obscuribacter phosphatis</name>
    <dbReference type="NCBI Taxonomy" id="1906157"/>
    <lineage>
        <taxon>Bacteria</taxon>
        <taxon>Bacillati</taxon>
        <taxon>Candidatus Melainabacteria</taxon>
        <taxon>Candidatus Obscuribacterales</taxon>
        <taxon>Candidatus Obscuribacteraceae</taxon>
        <taxon>Candidatus Obscuribacter</taxon>
    </lineage>
</organism>
<evidence type="ECO:0008006" key="4">
    <source>
        <dbReference type="Google" id="ProtNLM"/>
    </source>
</evidence>
<dbReference type="GO" id="GO:0004521">
    <property type="term" value="F:RNA endonuclease activity"/>
    <property type="evidence" value="ECO:0007669"/>
    <property type="project" value="TreeGrafter"/>
</dbReference>
<dbReference type="AlphaFoldDB" id="A0A8J7PH17"/>